<sequence>EILPNIHRTQHKNVSLTSSARFRIILGEWTISRSSAAHSSKFKTRFKVLLRPLNLRRSLFQNMKVIKLLEHDLFEIGPKKTQDFSTLVFMKYAHCEK</sequence>
<evidence type="ECO:0000313" key="2">
    <source>
        <dbReference type="Proteomes" id="UP001233999"/>
    </source>
</evidence>
<comment type="caution">
    <text evidence="1">The sequence shown here is derived from an EMBL/GenBank/DDBJ whole genome shotgun (WGS) entry which is preliminary data.</text>
</comment>
<feature type="non-terminal residue" evidence="1">
    <location>
        <position position="97"/>
    </location>
</feature>
<accession>A0AAD8A7F5</accession>
<gene>
    <name evidence="1" type="ORF">L9F63_014696</name>
</gene>
<dbReference type="Proteomes" id="UP001233999">
    <property type="component" value="Unassembled WGS sequence"/>
</dbReference>
<protein>
    <submittedName>
        <fullName evidence="1">Uncharacterized protein</fullName>
    </submittedName>
</protein>
<reference evidence="1" key="1">
    <citation type="journal article" date="2023" name="IScience">
        <title>Live-bearing cockroach genome reveals convergent evolutionary mechanisms linked to viviparity in insects and beyond.</title>
        <authorList>
            <person name="Fouks B."/>
            <person name="Harrison M.C."/>
            <person name="Mikhailova A.A."/>
            <person name="Marchal E."/>
            <person name="English S."/>
            <person name="Carruthers M."/>
            <person name="Jennings E.C."/>
            <person name="Chiamaka E.L."/>
            <person name="Frigard R.A."/>
            <person name="Pippel M."/>
            <person name="Attardo G.M."/>
            <person name="Benoit J.B."/>
            <person name="Bornberg-Bauer E."/>
            <person name="Tobe S.S."/>
        </authorList>
    </citation>
    <scope>NUCLEOTIDE SEQUENCE</scope>
    <source>
        <strain evidence="1">Stay&amp;Tobe</strain>
    </source>
</reference>
<proteinExistence type="predicted"/>
<keyword evidence="2" id="KW-1185">Reference proteome</keyword>
<organism evidence="1 2">
    <name type="scientific">Diploptera punctata</name>
    <name type="common">Pacific beetle cockroach</name>
    <dbReference type="NCBI Taxonomy" id="6984"/>
    <lineage>
        <taxon>Eukaryota</taxon>
        <taxon>Metazoa</taxon>
        <taxon>Ecdysozoa</taxon>
        <taxon>Arthropoda</taxon>
        <taxon>Hexapoda</taxon>
        <taxon>Insecta</taxon>
        <taxon>Pterygota</taxon>
        <taxon>Neoptera</taxon>
        <taxon>Polyneoptera</taxon>
        <taxon>Dictyoptera</taxon>
        <taxon>Blattodea</taxon>
        <taxon>Blaberoidea</taxon>
        <taxon>Blaberidae</taxon>
        <taxon>Diplopterinae</taxon>
        <taxon>Diploptera</taxon>
    </lineage>
</organism>
<dbReference type="AlphaFoldDB" id="A0AAD8A7F5"/>
<feature type="non-terminal residue" evidence="1">
    <location>
        <position position="1"/>
    </location>
</feature>
<name>A0AAD8A7F5_DIPPU</name>
<dbReference type="EMBL" id="JASPKZ010003090">
    <property type="protein sequence ID" value="KAJ9593887.1"/>
    <property type="molecule type" value="Genomic_DNA"/>
</dbReference>
<reference evidence="1" key="2">
    <citation type="submission" date="2023-05" db="EMBL/GenBank/DDBJ databases">
        <authorList>
            <person name="Fouks B."/>
        </authorList>
    </citation>
    <scope>NUCLEOTIDE SEQUENCE</scope>
    <source>
        <strain evidence="1">Stay&amp;Tobe</strain>
        <tissue evidence="1">Testes</tissue>
    </source>
</reference>
<evidence type="ECO:0000313" key="1">
    <source>
        <dbReference type="EMBL" id="KAJ9593887.1"/>
    </source>
</evidence>